<evidence type="ECO:0000259" key="2">
    <source>
        <dbReference type="PROSITE" id="PS50983"/>
    </source>
</evidence>
<feature type="chain" id="PRO_5011224525" evidence="1">
    <location>
        <begin position="22"/>
        <end position="374"/>
    </location>
</feature>
<dbReference type="GeneID" id="78362882"/>
<dbReference type="Gene3D" id="3.40.50.1980">
    <property type="entry name" value="Nitrogenase molybdenum iron protein domain"/>
    <property type="match status" value="2"/>
</dbReference>
<reference evidence="4" key="1">
    <citation type="submission" date="2017-05" db="EMBL/GenBank/DDBJ databases">
        <title>Improved OligoMM genomes.</title>
        <authorList>
            <person name="Garzetti D."/>
        </authorList>
    </citation>
    <scope>NUCLEOTIDE SEQUENCE [LARGE SCALE GENOMIC DNA]</scope>
    <source>
        <strain evidence="4">YL45</strain>
    </source>
</reference>
<keyword evidence="4" id="KW-1185">Reference proteome</keyword>
<dbReference type="SUPFAM" id="SSF53807">
    <property type="entry name" value="Helical backbone' metal receptor"/>
    <property type="match status" value="1"/>
</dbReference>
<evidence type="ECO:0000256" key="1">
    <source>
        <dbReference type="SAM" id="SignalP"/>
    </source>
</evidence>
<dbReference type="EMBL" id="NHMP01000015">
    <property type="protein sequence ID" value="OXE44282.1"/>
    <property type="molecule type" value="Genomic_DNA"/>
</dbReference>
<dbReference type="InterPro" id="IPR050902">
    <property type="entry name" value="ABC_Transporter_SBP"/>
</dbReference>
<proteinExistence type="predicted"/>
<dbReference type="PROSITE" id="PS50983">
    <property type="entry name" value="FE_B12_PBP"/>
    <property type="match status" value="1"/>
</dbReference>
<dbReference type="InterPro" id="IPR002491">
    <property type="entry name" value="ABC_transptr_periplasmic_BD"/>
</dbReference>
<dbReference type="RefSeq" id="WP_066595451.1">
    <property type="nucleotide sequence ID" value="NZ_CAJTBZ010000024.1"/>
</dbReference>
<dbReference type="Pfam" id="PF01497">
    <property type="entry name" value="Peripla_BP_2"/>
    <property type="match status" value="1"/>
</dbReference>
<evidence type="ECO:0000313" key="4">
    <source>
        <dbReference type="Proteomes" id="UP000214610"/>
    </source>
</evidence>
<evidence type="ECO:0000313" key="3">
    <source>
        <dbReference type="EMBL" id="OXE44282.1"/>
    </source>
</evidence>
<protein>
    <submittedName>
        <fullName evidence="3">Iron ABC transporter permease</fullName>
    </submittedName>
</protein>
<dbReference type="PANTHER" id="PTHR30535:SF34">
    <property type="entry name" value="MOLYBDATE-BINDING PROTEIN MOLA"/>
    <property type="match status" value="1"/>
</dbReference>
<name>A0A227KBS6_9BURK</name>
<dbReference type="AlphaFoldDB" id="A0A227KBS6"/>
<accession>A0A227KBS6</accession>
<comment type="caution">
    <text evidence="3">The sequence shown here is derived from an EMBL/GenBank/DDBJ whole genome shotgun (WGS) entry which is preliminary data.</text>
</comment>
<dbReference type="Proteomes" id="UP000214610">
    <property type="component" value="Unassembled WGS sequence"/>
</dbReference>
<dbReference type="PANTHER" id="PTHR30535">
    <property type="entry name" value="VITAMIN B12-BINDING PROTEIN"/>
    <property type="match status" value="1"/>
</dbReference>
<feature type="domain" description="Fe/B12 periplasmic-binding" evidence="2">
    <location>
        <begin position="42"/>
        <end position="343"/>
    </location>
</feature>
<keyword evidence="1" id="KW-0732">Signal</keyword>
<sequence>MRKKFLLAFSLSFFVSLNWAAAAGFDITDIEGRQIHFDKQPKTFIVANYIANFLMVGGKDNLSKVTALTKDGWEDTRYGEYQVFTRSFPILKELPSIGGYHDDILNAERILSLHPDVLLIGRTQYTENNQRIKTFEKAGIKVVVLDYHAMTTENHTKSTEILGKLLGREEIAQAQNKTYKEALDHVFNIIDKLPPEQKGAKTYMETASKGVARYGNSYNKDVLWGSILKNLQAANLAENSPQPYLPLDKEFVISQNPKFIFLGGSIWRNKSEGDQMRMGFTVPEEQAQERLEKFTHRPGWDKLDAVKNNRVYAVDHGSLRNMADYTFTQYIAKQLYPEAFKDIDPVKNLHDYYAAYLPELKYDGTFMIHLSKTK</sequence>
<organism evidence="3 4">
    <name type="scientific">Turicimonas muris</name>
    <dbReference type="NCBI Taxonomy" id="1796652"/>
    <lineage>
        <taxon>Bacteria</taxon>
        <taxon>Pseudomonadati</taxon>
        <taxon>Pseudomonadota</taxon>
        <taxon>Betaproteobacteria</taxon>
        <taxon>Burkholderiales</taxon>
        <taxon>Sutterellaceae</taxon>
        <taxon>Turicimonas</taxon>
    </lineage>
</organism>
<gene>
    <name evidence="3" type="ORF">ADH67_12825</name>
</gene>
<feature type="signal peptide" evidence="1">
    <location>
        <begin position="1"/>
        <end position="21"/>
    </location>
</feature>